<keyword evidence="1" id="KW-0472">Membrane</keyword>
<feature type="domain" description="Zinc-ribbon" evidence="2">
    <location>
        <begin position="3"/>
        <end position="25"/>
    </location>
</feature>
<evidence type="ECO:0000313" key="3">
    <source>
        <dbReference type="EMBL" id="WNG48990.1"/>
    </source>
</evidence>
<feature type="transmembrane region" description="Helical" evidence="1">
    <location>
        <begin position="70"/>
        <end position="89"/>
    </location>
</feature>
<dbReference type="RefSeq" id="WP_395806657.1">
    <property type="nucleotide sequence ID" value="NZ_CP043494.1"/>
</dbReference>
<evidence type="ECO:0000313" key="4">
    <source>
        <dbReference type="Proteomes" id="UP001611383"/>
    </source>
</evidence>
<reference evidence="3 4" key="1">
    <citation type="submission" date="2019-08" db="EMBL/GenBank/DDBJ databases">
        <title>Archangium and Cystobacter genomes.</title>
        <authorList>
            <person name="Chen I.-C.K."/>
            <person name="Wielgoss S."/>
        </authorList>
    </citation>
    <scope>NUCLEOTIDE SEQUENCE [LARGE SCALE GENOMIC DNA]</scope>
    <source>
        <strain evidence="3 4">Cbm 6</strain>
    </source>
</reference>
<feature type="transmembrane region" description="Helical" evidence="1">
    <location>
        <begin position="294"/>
        <end position="312"/>
    </location>
</feature>
<dbReference type="Proteomes" id="UP001611383">
    <property type="component" value="Chromosome"/>
</dbReference>
<gene>
    <name evidence="3" type="ORF">F0U60_36380</name>
</gene>
<dbReference type="EMBL" id="CP043494">
    <property type="protein sequence ID" value="WNG48990.1"/>
    <property type="molecule type" value="Genomic_DNA"/>
</dbReference>
<organism evidence="3 4">
    <name type="scientific">Archangium minus</name>
    <dbReference type="NCBI Taxonomy" id="83450"/>
    <lineage>
        <taxon>Bacteria</taxon>
        <taxon>Pseudomonadati</taxon>
        <taxon>Myxococcota</taxon>
        <taxon>Myxococcia</taxon>
        <taxon>Myxococcales</taxon>
        <taxon>Cystobacterineae</taxon>
        <taxon>Archangiaceae</taxon>
        <taxon>Archangium</taxon>
    </lineage>
</organism>
<dbReference type="Pfam" id="PF13240">
    <property type="entry name" value="Zn_Ribbon_1"/>
    <property type="match status" value="1"/>
</dbReference>
<keyword evidence="1" id="KW-1133">Transmembrane helix</keyword>
<protein>
    <submittedName>
        <fullName evidence="3">Zinc ribbon domain-containing protein</fullName>
    </submittedName>
</protein>
<feature type="transmembrane region" description="Helical" evidence="1">
    <location>
        <begin position="264"/>
        <end position="282"/>
    </location>
</feature>
<evidence type="ECO:0000256" key="1">
    <source>
        <dbReference type="SAM" id="Phobius"/>
    </source>
</evidence>
<feature type="transmembrane region" description="Helical" evidence="1">
    <location>
        <begin position="193"/>
        <end position="212"/>
    </location>
</feature>
<accession>A0ABY9X0R6</accession>
<proteinExistence type="predicted"/>
<sequence length="339" mass="36331">MSCTHCGKPLPAENSRFCPHCGEPVAPASTGFSPEVAKEATRRAAEDTAQVVQSVLEDPRLRERIPGRSLALLGAGLVVLAVLLSALPFFSGIGVVWSVVMLAGGVLIGVRELHAAGRSLPEPAVRAARLAEHPLFLPVFTVLTFVQAFLALSVGLVPLLWLLAAVVLGYDQRRALAAFGAEEGTPSPEDRRLGRWVLAGTLVCAAALFLTWGQGGGYFLGGFQPVRVREWTMDGFGREYEDHYEYRYNMWTNYVSAYASSGRGRPFASGVVLMLGGLVLLTRGRRARASLPSWILPVLAGAVTLWGVAGLASFLGPWLFLVGALVIDVAVVRARSHLT</sequence>
<keyword evidence="4" id="KW-1185">Reference proteome</keyword>
<keyword evidence="1" id="KW-0812">Transmembrane</keyword>
<name>A0ABY9X0R6_9BACT</name>
<evidence type="ECO:0000259" key="2">
    <source>
        <dbReference type="Pfam" id="PF13240"/>
    </source>
</evidence>
<dbReference type="InterPro" id="IPR026870">
    <property type="entry name" value="Zinc_ribbon_dom"/>
</dbReference>